<evidence type="ECO:0000259" key="2">
    <source>
        <dbReference type="Pfam" id="PF00496"/>
    </source>
</evidence>
<evidence type="ECO:0000313" key="3">
    <source>
        <dbReference type="EMBL" id="HIT75618.1"/>
    </source>
</evidence>
<reference evidence="3" key="1">
    <citation type="submission" date="2020-10" db="EMBL/GenBank/DDBJ databases">
        <authorList>
            <person name="Gilroy R."/>
        </authorList>
    </citation>
    <scope>NUCLEOTIDE SEQUENCE</scope>
    <source>
        <strain evidence="3">ChiGjej1B1-24693</strain>
    </source>
</reference>
<dbReference type="InterPro" id="IPR030678">
    <property type="entry name" value="Peptide/Ni-bd"/>
</dbReference>
<feature type="domain" description="Solute-binding protein family 5" evidence="2">
    <location>
        <begin position="121"/>
        <end position="482"/>
    </location>
</feature>
<protein>
    <submittedName>
        <fullName evidence="3">ABC transporter family substrate-binding protein</fullName>
    </submittedName>
</protein>
<dbReference type="Gene3D" id="3.10.105.10">
    <property type="entry name" value="Dipeptide-binding Protein, Domain 3"/>
    <property type="match status" value="1"/>
</dbReference>
<proteinExistence type="predicted"/>
<evidence type="ECO:0000313" key="4">
    <source>
        <dbReference type="Proteomes" id="UP000886842"/>
    </source>
</evidence>
<dbReference type="PANTHER" id="PTHR30290">
    <property type="entry name" value="PERIPLASMIC BINDING COMPONENT OF ABC TRANSPORTER"/>
    <property type="match status" value="1"/>
</dbReference>
<dbReference type="Proteomes" id="UP000886842">
    <property type="component" value="Unassembled WGS sequence"/>
</dbReference>
<dbReference type="PANTHER" id="PTHR30290:SF65">
    <property type="entry name" value="MONOACYL PHOSPHATIDYLINOSITOL TETRAMANNOSIDE-BINDING PROTEIN LPQW-RELATED"/>
    <property type="match status" value="1"/>
</dbReference>
<feature type="chain" id="PRO_5038364029" evidence="1">
    <location>
        <begin position="22"/>
        <end position="564"/>
    </location>
</feature>
<dbReference type="CDD" id="cd08501">
    <property type="entry name" value="PBP2_Lpqw"/>
    <property type="match status" value="1"/>
</dbReference>
<dbReference type="GO" id="GO:0015833">
    <property type="term" value="P:peptide transport"/>
    <property type="evidence" value="ECO:0007669"/>
    <property type="project" value="TreeGrafter"/>
</dbReference>
<dbReference type="Gene3D" id="3.40.190.10">
    <property type="entry name" value="Periplasmic binding protein-like II"/>
    <property type="match status" value="1"/>
</dbReference>
<dbReference type="InterPro" id="IPR039424">
    <property type="entry name" value="SBP_5"/>
</dbReference>
<dbReference type="GO" id="GO:0042597">
    <property type="term" value="C:periplasmic space"/>
    <property type="evidence" value="ECO:0007669"/>
    <property type="project" value="UniProtKB-ARBA"/>
</dbReference>
<sequence>MKTIKTAGAVTLAAALAASMAACQPQGSGEPGEEASKVTNTDLAQSDAQYNPQERDAIKDGGTLTTATTEITPQFNTFHADGTRYTLDLWKWYNPIMALYSPEGEWSFNDDYLTDVQHEDVDGNTVVTYTIRDDANFNDGTPIDWKAFEATWKTNSGEDDAYSPSSTDGYDRISSVEPGENDKQVVVTWEGGWAWWQGQFNYILHPDAADAKVYEEGYINNPHPEWGAGPYTVKEFDEKGGTIVFERNPKWWGDKGKLDERVFTVMEDQASMNAFRNGQLDATGVGNKERLAQVQDMEGIEIRQAATPSSSLLMLNANNKILADQKVRQAIFKGIDRETLLQVRYDGMDYTEELPGSFMLFPFQEDYVDNFAAAGLSFDAEAAKAQLEEAGWTAGDDGMRAKDGETLSMNYVNLGDSATGKAISLALQKMMKDIGVDMKIDNRPSSDFSKVYNNQEFDMFSMGFASSDPFGQAYFCQIYCSNSGLNLSNTGTKEFDEKIKEGAAILDQTEQTAALNKLEEEAFQLAGILPMWNGPTMVAAKDGLANYGASLFYVGKPQDIGWQA</sequence>
<dbReference type="GO" id="GO:0043190">
    <property type="term" value="C:ATP-binding cassette (ABC) transporter complex"/>
    <property type="evidence" value="ECO:0007669"/>
    <property type="project" value="InterPro"/>
</dbReference>
<organism evidence="3 4">
    <name type="scientific">Candidatus Avipropionibacterium avicola</name>
    <dbReference type="NCBI Taxonomy" id="2840701"/>
    <lineage>
        <taxon>Bacteria</taxon>
        <taxon>Bacillati</taxon>
        <taxon>Actinomycetota</taxon>
        <taxon>Actinomycetes</taxon>
        <taxon>Propionibacteriales</taxon>
        <taxon>Propionibacteriaceae</taxon>
        <taxon>Propionibacteriaceae incertae sedis</taxon>
        <taxon>Candidatus Avipropionibacterium</taxon>
    </lineage>
</organism>
<name>A0A9D1KNR7_9ACTN</name>
<dbReference type="SUPFAM" id="SSF53850">
    <property type="entry name" value="Periplasmic binding protein-like II"/>
    <property type="match status" value="1"/>
</dbReference>
<dbReference type="GO" id="GO:1904680">
    <property type="term" value="F:peptide transmembrane transporter activity"/>
    <property type="evidence" value="ECO:0007669"/>
    <property type="project" value="TreeGrafter"/>
</dbReference>
<keyword evidence="1" id="KW-0732">Signal</keyword>
<dbReference type="Gene3D" id="3.90.76.10">
    <property type="entry name" value="Dipeptide-binding Protein, Domain 1"/>
    <property type="match status" value="1"/>
</dbReference>
<dbReference type="Pfam" id="PF00496">
    <property type="entry name" value="SBP_bac_5"/>
    <property type="match status" value="1"/>
</dbReference>
<comment type="caution">
    <text evidence="3">The sequence shown here is derived from an EMBL/GenBank/DDBJ whole genome shotgun (WGS) entry which is preliminary data.</text>
</comment>
<dbReference type="InterPro" id="IPR000914">
    <property type="entry name" value="SBP_5_dom"/>
</dbReference>
<dbReference type="PROSITE" id="PS51257">
    <property type="entry name" value="PROKAR_LIPOPROTEIN"/>
    <property type="match status" value="1"/>
</dbReference>
<accession>A0A9D1KNR7</accession>
<dbReference type="PIRSF" id="PIRSF002741">
    <property type="entry name" value="MppA"/>
    <property type="match status" value="1"/>
</dbReference>
<dbReference type="AlphaFoldDB" id="A0A9D1KNR7"/>
<dbReference type="EMBL" id="DVLP01000254">
    <property type="protein sequence ID" value="HIT75618.1"/>
    <property type="molecule type" value="Genomic_DNA"/>
</dbReference>
<feature type="signal peptide" evidence="1">
    <location>
        <begin position="1"/>
        <end position="21"/>
    </location>
</feature>
<reference evidence="3" key="2">
    <citation type="journal article" date="2021" name="PeerJ">
        <title>Extensive microbial diversity within the chicken gut microbiome revealed by metagenomics and culture.</title>
        <authorList>
            <person name="Gilroy R."/>
            <person name="Ravi A."/>
            <person name="Getino M."/>
            <person name="Pursley I."/>
            <person name="Horton D.L."/>
            <person name="Alikhan N.F."/>
            <person name="Baker D."/>
            <person name="Gharbi K."/>
            <person name="Hall N."/>
            <person name="Watson M."/>
            <person name="Adriaenssens E.M."/>
            <person name="Foster-Nyarko E."/>
            <person name="Jarju S."/>
            <person name="Secka A."/>
            <person name="Antonio M."/>
            <person name="Oren A."/>
            <person name="Chaudhuri R.R."/>
            <person name="La Ragione R."/>
            <person name="Hildebrand F."/>
            <person name="Pallen M.J."/>
        </authorList>
    </citation>
    <scope>NUCLEOTIDE SEQUENCE</scope>
    <source>
        <strain evidence="3">ChiGjej1B1-24693</strain>
    </source>
</reference>
<gene>
    <name evidence="3" type="ORF">IAA98_08540</name>
</gene>
<evidence type="ECO:0000256" key="1">
    <source>
        <dbReference type="SAM" id="SignalP"/>
    </source>
</evidence>